<dbReference type="PANTHER" id="PTHR37450:SF1">
    <property type="entry name" value="CIPC PROTEIN"/>
    <property type="match status" value="1"/>
</dbReference>
<dbReference type="Pfam" id="PF12585">
    <property type="entry name" value="DUF3759"/>
    <property type="match status" value="1"/>
</dbReference>
<dbReference type="InterPro" id="IPR022234">
    <property type="entry name" value="DUF3759"/>
</dbReference>
<dbReference type="PANTHER" id="PTHR37450">
    <property type="entry name" value="CIPC PROTEIN"/>
    <property type="match status" value="1"/>
</dbReference>
<dbReference type="PhylomeDB" id="S7ZQ14"/>
<keyword evidence="2" id="KW-1185">Reference proteome</keyword>
<dbReference type="STRING" id="933388.S7ZQ14"/>
<dbReference type="AlphaFoldDB" id="S7ZQ14"/>
<name>S7ZQ14_PENO1</name>
<evidence type="ECO:0000313" key="2">
    <source>
        <dbReference type="Proteomes" id="UP000019376"/>
    </source>
</evidence>
<dbReference type="OrthoDB" id="9895617at2759"/>
<dbReference type="Proteomes" id="UP000019376">
    <property type="component" value="Unassembled WGS sequence"/>
</dbReference>
<gene>
    <name evidence="1" type="ORF">PDE_07454</name>
</gene>
<reference evidence="1 2" key="1">
    <citation type="journal article" date="2013" name="PLoS ONE">
        <title>Genomic and secretomic analyses reveal unique features of the lignocellulolytic enzyme system of Penicillium decumbens.</title>
        <authorList>
            <person name="Liu G."/>
            <person name="Zhang L."/>
            <person name="Wei X."/>
            <person name="Zou G."/>
            <person name="Qin Y."/>
            <person name="Ma L."/>
            <person name="Li J."/>
            <person name="Zheng H."/>
            <person name="Wang S."/>
            <person name="Wang C."/>
            <person name="Xun L."/>
            <person name="Zhao G.-P."/>
            <person name="Zhou Z."/>
            <person name="Qu Y."/>
        </authorList>
    </citation>
    <scope>NUCLEOTIDE SEQUENCE [LARGE SCALE GENOMIC DNA]</scope>
    <source>
        <strain evidence="2">114-2 / CGMCC 5302</strain>
    </source>
</reference>
<organism evidence="1 2">
    <name type="scientific">Penicillium oxalicum (strain 114-2 / CGMCC 5302)</name>
    <name type="common">Penicillium decumbens</name>
    <dbReference type="NCBI Taxonomy" id="933388"/>
    <lineage>
        <taxon>Eukaryota</taxon>
        <taxon>Fungi</taxon>
        <taxon>Dikarya</taxon>
        <taxon>Ascomycota</taxon>
        <taxon>Pezizomycotina</taxon>
        <taxon>Eurotiomycetes</taxon>
        <taxon>Eurotiomycetidae</taxon>
        <taxon>Eurotiales</taxon>
        <taxon>Aspergillaceae</taxon>
        <taxon>Penicillium</taxon>
    </lineage>
</organism>
<dbReference type="EMBL" id="KB644414">
    <property type="protein sequence ID" value="EPS32494.1"/>
    <property type="molecule type" value="Genomic_DNA"/>
</dbReference>
<protein>
    <submittedName>
        <fullName evidence="1">Uncharacterized protein</fullName>
    </submittedName>
</protein>
<dbReference type="HOGENOM" id="CLU_143683_2_0_1"/>
<evidence type="ECO:0000313" key="1">
    <source>
        <dbReference type="EMBL" id="EPS32494.1"/>
    </source>
</evidence>
<sequence>MGWFGDDSDEAEAYKQVMQRPQELSRWSNQLLGDAAAYEAGKAYEDHVAANGHPDEHHQAKEILAGVIGDFVDREVEVQGLDFIDRDWAKRHAQRRAEIELYDQHGDRW</sequence>
<proteinExistence type="predicted"/>
<dbReference type="eggNOG" id="ENOG502S76S">
    <property type="taxonomic scope" value="Eukaryota"/>
</dbReference>
<accession>S7ZQ14</accession>